<dbReference type="Pfam" id="PF07676">
    <property type="entry name" value="PD40"/>
    <property type="match status" value="1"/>
</dbReference>
<feature type="domain" description="Bacterial surface antigen (D15)" evidence="6">
    <location>
        <begin position="876"/>
        <end position="1158"/>
    </location>
</feature>
<protein>
    <submittedName>
        <fullName evidence="8">Uncharacterized protein</fullName>
    </submittedName>
</protein>
<keyword evidence="3" id="KW-0472">Membrane</keyword>
<evidence type="ECO:0000256" key="3">
    <source>
        <dbReference type="ARBA" id="ARBA00023136"/>
    </source>
</evidence>
<gene>
    <name evidence="8" type="ORF">BSZ36_16670</name>
</gene>
<keyword evidence="5" id="KW-0732">Signal</keyword>
<reference evidence="8 9" key="1">
    <citation type="submission" date="2016-11" db="EMBL/GenBank/DDBJ databases">
        <title>Study of marine rhodopsin-containing bacteria.</title>
        <authorList>
            <person name="Yoshizawa S."/>
            <person name="Kumagai Y."/>
            <person name="Kogure K."/>
        </authorList>
    </citation>
    <scope>NUCLEOTIDE SEQUENCE [LARGE SCALE GENOMIC DNA]</scope>
    <source>
        <strain evidence="8 9">SG-29</strain>
    </source>
</reference>
<proteinExistence type="inferred from homology"/>
<evidence type="ECO:0000256" key="2">
    <source>
        <dbReference type="ARBA" id="ARBA00009820"/>
    </source>
</evidence>
<feature type="region of interest" description="Disordered" evidence="4">
    <location>
        <begin position="662"/>
        <end position="693"/>
    </location>
</feature>
<feature type="signal peptide" evidence="5">
    <location>
        <begin position="1"/>
        <end position="22"/>
    </location>
</feature>
<comment type="caution">
    <text evidence="8">The sequence shown here is derived from an EMBL/GenBank/DDBJ whole genome shotgun (WGS) entry which is preliminary data.</text>
</comment>
<organism evidence="8 9">
    <name type="scientific">Rubricoccus marinus</name>
    <dbReference type="NCBI Taxonomy" id="716817"/>
    <lineage>
        <taxon>Bacteria</taxon>
        <taxon>Pseudomonadati</taxon>
        <taxon>Rhodothermota</taxon>
        <taxon>Rhodothermia</taxon>
        <taxon>Rhodothermales</taxon>
        <taxon>Rubricoccaceae</taxon>
        <taxon>Rubricoccus</taxon>
    </lineage>
</organism>
<dbReference type="OrthoDB" id="9760276at2"/>
<dbReference type="InterPro" id="IPR011659">
    <property type="entry name" value="WD40"/>
</dbReference>
<evidence type="ECO:0000256" key="5">
    <source>
        <dbReference type="SAM" id="SignalP"/>
    </source>
</evidence>
<dbReference type="Gene3D" id="2.120.10.30">
    <property type="entry name" value="TolB, C-terminal domain"/>
    <property type="match status" value="1"/>
</dbReference>
<dbReference type="InterPro" id="IPR039568">
    <property type="entry name" value="Peptidase_MA-like_dom"/>
</dbReference>
<evidence type="ECO:0000256" key="1">
    <source>
        <dbReference type="ARBA" id="ARBA00004370"/>
    </source>
</evidence>
<dbReference type="InterPro" id="IPR000184">
    <property type="entry name" value="Bac_surfAg_D15"/>
</dbReference>
<dbReference type="Gene3D" id="2.40.160.50">
    <property type="entry name" value="membrane protein fhac: a member of the omp85/tpsb transporter family"/>
    <property type="match status" value="1"/>
</dbReference>
<evidence type="ECO:0000313" key="8">
    <source>
        <dbReference type="EMBL" id="OZC04467.1"/>
    </source>
</evidence>
<feature type="compositionally biased region" description="Basic and acidic residues" evidence="4">
    <location>
        <begin position="663"/>
        <end position="684"/>
    </location>
</feature>
<evidence type="ECO:0000313" key="9">
    <source>
        <dbReference type="Proteomes" id="UP000216446"/>
    </source>
</evidence>
<name>A0A259U3P0_9BACT</name>
<evidence type="ECO:0000259" key="6">
    <source>
        <dbReference type="Pfam" id="PF01103"/>
    </source>
</evidence>
<accession>A0A259U3P0</accession>
<dbReference type="InterPro" id="IPR011042">
    <property type="entry name" value="6-blade_b-propeller_TolB-like"/>
</dbReference>
<sequence length="1158" mass="126483">MLRRLALLALAALVPLAPEASAQYFAFGKNRVQYDAPAWRYVQSEHFDVYFFERDHAPGSGEVLAAFTAEAAEEAYREVAETFNYDLAKRVTFLVYPSHNDFAVTNAVQLPDYAEGIGGVTELYKNRIAIPFTGDWRDFRRVIHHELVHAVVNDVFYGGSVQSLLQRGLRFPIPLWFNEGLAEYSAQGWDTNSDMYLRDAVLEDNLAPIPRLSGYFAYRGGQGVWDFVAEEYGQEKVTEILERVRLQRNVPGAVRRATGLSLNELSERWHRTLKAVYFPEVAAREAIRDVARPLATRERGGAGYHASPVLSPQGDKVAYVATSDGLFDVMVAETAGSPNLRKVLDAQDNPRFESLRILTPGMAWSPDGQRLAVAVKSGATDAIALVDVASGASEIVRPTGVDAIQAVAWSPDGARLAFEGTAGAHSDLWIVDIASGETTNLTRDLYADHAPAWTPDGTALVFHSDRAGQLVTGQVTASGAESRTFDTRTLGRGAFDIYRIEVASPGRVERLTSDPVWDQTHARVAQTPVAAAPLPEPLAPEASGADMVFGEDLAPASPEASGEAILFLSDENGVPNLYALEPGGGHRPLSNVQTGFTDLSVSADGTRAVVLALDRGLPSVYLLREPLARKDLPETLAPTIWAQRRLGTTDENAPALQIAAQSNRERNPILRDAADGRPPREPGTRPEAFPMPDLADFDPDVLDRAGVPIGTNIDSLIAVTLARRDSLRQRPEPDLIASTDTFDVATVSYRDYTFGEGFDQAAEAQFETATDAFAPEDNLDPDGSLRVRRYKLRFSPDIVYAAGAYDTVFGVQSVTQMLFSDVLGEHRIGLATNLVLDLRNSDYLLSYANLRGRTDWGVRAFHLARELPDFRDRTVYRYRNYGVTAEASYPLSKFSRVDAEVGIIGVSLADLSDIGTQPRRRVFALPQLSYTRDATVPGFLGPRSGTRYAASVSGSPGPDVSFATALVDARRYWSVGPGYAFALRASSGVSLGPDPQRFYASGVQNWLNPTFNSLPVRNPDDFMFATPVLPLRGYGYSEAEGNSFALANLEARVPLVAALLPGPIPLAPLYNIQTVGFVDAGFIASGGLDVWRDVPAETDEQGNVTEPARREFDDILIGTGVGLRTLVFGYPVRVDWAWPFDGRQFGENRVYFSFGVDF</sequence>
<dbReference type="Proteomes" id="UP000216446">
    <property type="component" value="Unassembled WGS sequence"/>
</dbReference>
<dbReference type="Pfam" id="PF13485">
    <property type="entry name" value="Peptidase_MA_2"/>
    <property type="match status" value="1"/>
</dbReference>
<keyword evidence="9" id="KW-1185">Reference proteome</keyword>
<evidence type="ECO:0000256" key="4">
    <source>
        <dbReference type="SAM" id="MobiDB-lite"/>
    </source>
</evidence>
<dbReference type="EMBL" id="MQWB01000001">
    <property type="protein sequence ID" value="OZC04467.1"/>
    <property type="molecule type" value="Genomic_DNA"/>
</dbReference>
<dbReference type="Pfam" id="PF01103">
    <property type="entry name" value="Omp85"/>
    <property type="match status" value="1"/>
</dbReference>
<evidence type="ECO:0000259" key="7">
    <source>
        <dbReference type="Pfam" id="PF13485"/>
    </source>
</evidence>
<dbReference type="PANTHER" id="PTHR36842:SF1">
    <property type="entry name" value="PROTEIN TOLB"/>
    <property type="match status" value="1"/>
</dbReference>
<dbReference type="SUPFAM" id="SSF82171">
    <property type="entry name" value="DPP6 N-terminal domain-like"/>
    <property type="match status" value="1"/>
</dbReference>
<feature type="domain" description="Peptidase MA-like" evidence="7">
    <location>
        <begin position="73"/>
        <end position="274"/>
    </location>
</feature>
<feature type="chain" id="PRO_5012221117" evidence="5">
    <location>
        <begin position="23"/>
        <end position="1158"/>
    </location>
</feature>
<dbReference type="GO" id="GO:0019867">
    <property type="term" value="C:outer membrane"/>
    <property type="evidence" value="ECO:0007669"/>
    <property type="project" value="InterPro"/>
</dbReference>
<dbReference type="InParanoid" id="A0A259U3P0"/>
<comment type="subcellular location">
    <subcellularLocation>
        <location evidence="1">Membrane</location>
    </subcellularLocation>
</comment>
<dbReference type="PANTHER" id="PTHR36842">
    <property type="entry name" value="PROTEIN TOLB HOMOLOG"/>
    <property type="match status" value="1"/>
</dbReference>
<comment type="similarity">
    <text evidence="2">Belongs to the TolB family.</text>
</comment>
<dbReference type="AlphaFoldDB" id="A0A259U3P0"/>
<dbReference type="RefSeq" id="WP_094550970.1">
    <property type="nucleotide sequence ID" value="NZ_MQWB01000001.1"/>
</dbReference>